<reference evidence="5" key="1">
    <citation type="submission" date="2016-12" db="EMBL/GenBank/DDBJ databases">
        <title>The genomes of Aspergillus section Nigri reveals drivers in fungal speciation.</title>
        <authorList>
            <consortium name="DOE Joint Genome Institute"/>
            <person name="Vesth T.C."/>
            <person name="Nybo J."/>
            <person name="Theobald S."/>
            <person name="Brandl J."/>
            <person name="Frisvad J.C."/>
            <person name="Nielsen K.F."/>
            <person name="Lyhne E.K."/>
            <person name="Kogle M.E."/>
            <person name="Kuo A."/>
            <person name="Riley R."/>
            <person name="Clum A."/>
            <person name="Nolan M."/>
            <person name="Lipzen A."/>
            <person name="Salamov A."/>
            <person name="Henrissat B."/>
            <person name="Wiebenga A."/>
            <person name="De vries R.P."/>
            <person name="Grigoriev I.V."/>
            <person name="Mortensen U.H."/>
            <person name="Andersen M.R."/>
            <person name="Baker S.E."/>
        </authorList>
    </citation>
    <scope>NUCLEOTIDE SEQUENCE</scope>
    <source>
        <strain evidence="5">CBS 122712</strain>
    </source>
</reference>
<dbReference type="Proteomes" id="UP000246171">
    <property type="component" value="Unassembled WGS sequence"/>
</dbReference>
<accession>A0A317V0E1</accession>
<keyword evidence="6" id="KW-1185">Reference proteome</keyword>
<comment type="similarity">
    <text evidence="2">Belongs to the tryptophan dimethylallyltransferase family.</text>
</comment>
<evidence type="ECO:0000313" key="5">
    <source>
        <dbReference type="EMBL" id="PWY67723.1"/>
    </source>
</evidence>
<dbReference type="Pfam" id="PF11991">
    <property type="entry name" value="Trp_DMAT"/>
    <property type="match status" value="1"/>
</dbReference>
<dbReference type="PANTHER" id="PTHR40627">
    <property type="entry name" value="INDOLE PRENYLTRANSFERASE TDIB-RELATED"/>
    <property type="match status" value="1"/>
</dbReference>
<organism evidence="5 6">
    <name type="scientific">Aspergillus eucalypticola (strain CBS 122712 / IBT 29274)</name>
    <dbReference type="NCBI Taxonomy" id="1448314"/>
    <lineage>
        <taxon>Eukaryota</taxon>
        <taxon>Fungi</taxon>
        <taxon>Dikarya</taxon>
        <taxon>Ascomycota</taxon>
        <taxon>Pezizomycotina</taxon>
        <taxon>Eurotiomycetes</taxon>
        <taxon>Eurotiomycetidae</taxon>
        <taxon>Eurotiales</taxon>
        <taxon>Aspergillaceae</taxon>
        <taxon>Aspergillus</taxon>
        <taxon>Aspergillus subgen. Circumdati</taxon>
    </lineage>
</organism>
<dbReference type="InterPro" id="IPR017795">
    <property type="entry name" value="ABBA_NscD-like"/>
</dbReference>
<evidence type="ECO:0000313" key="6">
    <source>
        <dbReference type="Proteomes" id="UP000246171"/>
    </source>
</evidence>
<protein>
    <submittedName>
        <fullName evidence="5">Aromatic prenyltransferase</fullName>
    </submittedName>
</protein>
<dbReference type="GO" id="GO:0004659">
    <property type="term" value="F:prenyltransferase activity"/>
    <property type="evidence" value="ECO:0007669"/>
    <property type="project" value="TreeGrafter"/>
</dbReference>
<comment type="pathway">
    <text evidence="1">Secondary metabolite biosynthesis.</text>
</comment>
<dbReference type="OrthoDB" id="3354387at2759"/>
<dbReference type="CDD" id="cd13929">
    <property type="entry name" value="PT-DMATS_CymD"/>
    <property type="match status" value="1"/>
</dbReference>
<keyword evidence="3" id="KW-0808">Transferase</keyword>
<dbReference type="PANTHER" id="PTHR40627:SF4">
    <property type="entry name" value="PRENYLTRANSFERASE ASQH1-RELATED"/>
    <property type="match status" value="1"/>
</dbReference>
<proteinExistence type="inferred from homology"/>
<dbReference type="NCBIfam" id="TIGR03429">
    <property type="entry name" value="arom_pren_DMATS"/>
    <property type="match status" value="1"/>
</dbReference>
<sequence>MSLLREGMFTMRSTVSDLDDFDSQLPVFDNVSKFLITDDVDQVFWWQTTGRHFARMMHEARYPEARQVELLLFYRFVIAPRLGPRPISATPRFYSRVAPGVGDGSPIGYSWRWGTGPNSKPQIRHYIEAIGPLTGTTADPLNESAAKEMLHQLGQLVPGVELPLAWKFAAHIRPSLTDESTRAVAGSSILIGLQCAPDSQGIDVMAGLMTRSPAQVPALLHTIFPRAMRDAYGPDASLDGLNMVREFLEHDPHGQYLTILGTTAIDCCDAATSRFKVYVTTTNTSFAHLAAVMTLGGRKPESPESLSQLQELWYALKALDPKFPTTAEAPSTVNNSNGTTTNGKPNNANVSGVTFYFDIHPKYSFPHIKLQVDVSKHTTSDLDAIHAVTGFLARRGQGADAQAYINVVRAMISDEELRTRRGFQAFFAFAFKKGEVDITSYFLPQIYRRYVEIEDELALEEGNFKKRTSPKSQRRSRFEAY</sequence>
<dbReference type="GeneID" id="37056819"/>
<name>A0A317V0E1_ASPEC</name>
<comment type="caution">
    <text evidence="5">The sequence shown here is derived from an EMBL/GenBank/DDBJ whole genome shotgun (WGS) entry which is preliminary data.</text>
</comment>
<dbReference type="GO" id="GO:0009820">
    <property type="term" value="P:alkaloid metabolic process"/>
    <property type="evidence" value="ECO:0007669"/>
    <property type="project" value="InterPro"/>
</dbReference>
<feature type="region of interest" description="Disordered" evidence="4">
    <location>
        <begin position="326"/>
        <end position="345"/>
    </location>
</feature>
<dbReference type="VEuPathDB" id="FungiDB:BO83DRAFT_419047"/>
<evidence type="ECO:0000256" key="1">
    <source>
        <dbReference type="ARBA" id="ARBA00005179"/>
    </source>
</evidence>
<feature type="compositionally biased region" description="Low complexity" evidence="4">
    <location>
        <begin position="330"/>
        <end position="345"/>
    </location>
</feature>
<evidence type="ECO:0000256" key="3">
    <source>
        <dbReference type="ARBA" id="ARBA00022679"/>
    </source>
</evidence>
<gene>
    <name evidence="5" type="ORF">BO83DRAFT_419047</name>
</gene>
<evidence type="ECO:0000256" key="2">
    <source>
        <dbReference type="ARBA" id="ARBA00010209"/>
    </source>
</evidence>
<dbReference type="AlphaFoldDB" id="A0A317V0E1"/>
<evidence type="ECO:0000256" key="4">
    <source>
        <dbReference type="SAM" id="MobiDB-lite"/>
    </source>
</evidence>
<dbReference type="RefSeq" id="XP_025385661.1">
    <property type="nucleotide sequence ID" value="XM_025534857.1"/>
</dbReference>
<dbReference type="EMBL" id="MSFU01000021">
    <property type="protein sequence ID" value="PWY67723.1"/>
    <property type="molecule type" value="Genomic_DNA"/>
</dbReference>